<dbReference type="InterPro" id="IPR011200">
    <property type="entry name" value="UCP012608"/>
</dbReference>
<gene>
    <name evidence="1" type="ORF">ATK74_1097</name>
</gene>
<evidence type="ECO:0008006" key="3">
    <source>
        <dbReference type="Google" id="ProtNLM"/>
    </source>
</evidence>
<accession>A0A2A9CSE3</accession>
<dbReference type="EMBL" id="PDJC01000001">
    <property type="protein sequence ID" value="PFG16550.1"/>
    <property type="molecule type" value="Genomic_DNA"/>
</dbReference>
<sequence>MTGPDGSAQLRQDLRDFVQVAGSRAPLYARLAMELSELDEAVTILAEAPPTNRIPVTLFAAIQYLLLADPDEPLAAWYPNLTVEPRLDHPTQALREFCVRRRAELVELVRSRTPQTNEIGRCAPLILGLAAVEQRFGGLAQLDVGASAGLNLLSDQYRYRYGDVVIGTGSVELDCQLRGAAITLPERPPLLVSRRGLDREPIDVEDPHQLRWLLACVWPDQADRRERLQAALGMARRLHPVVGDGDAVDDLPAALGELGDGHPVVTTSWVLNYLPPQRRSDFVRALAAWAGHRPLSWVSYESPAATPELDWPAAVAGSELTALRVVTWVEGVREDRVIGQGHPHGYWLNLS</sequence>
<organism evidence="1 2">
    <name type="scientific">Propionicimonas paludicola</name>
    <dbReference type="NCBI Taxonomy" id="185243"/>
    <lineage>
        <taxon>Bacteria</taxon>
        <taxon>Bacillati</taxon>
        <taxon>Actinomycetota</taxon>
        <taxon>Actinomycetes</taxon>
        <taxon>Propionibacteriales</taxon>
        <taxon>Nocardioidaceae</taxon>
        <taxon>Propionicimonas</taxon>
    </lineage>
</organism>
<keyword evidence="2" id="KW-1185">Reference proteome</keyword>
<reference evidence="1 2" key="1">
    <citation type="submission" date="2017-10" db="EMBL/GenBank/DDBJ databases">
        <title>Sequencing the genomes of 1000 actinobacteria strains.</title>
        <authorList>
            <person name="Klenk H.-P."/>
        </authorList>
    </citation>
    <scope>NUCLEOTIDE SEQUENCE [LARGE SCALE GENOMIC DNA]</scope>
    <source>
        <strain evidence="1 2">DSM 15597</strain>
    </source>
</reference>
<comment type="caution">
    <text evidence="1">The sequence shown here is derived from an EMBL/GenBank/DDBJ whole genome shotgun (WGS) entry which is preliminary data.</text>
</comment>
<evidence type="ECO:0000313" key="2">
    <source>
        <dbReference type="Proteomes" id="UP000226079"/>
    </source>
</evidence>
<dbReference type="OrthoDB" id="8899077at2"/>
<dbReference type="Pfam" id="PF10094">
    <property type="entry name" value="DUF2332"/>
    <property type="match status" value="1"/>
</dbReference>
<name>A0A2A9CSE3_9ACTN</name>
<dbReference type="AlphaFoldDB" id="A0A2A9CSE3"/>
<dbReference type="Proteomes" id="UP000226079">
    <property type="component" value="Unassembled WGS sequence"/>
</dbReference>
<dbReference type="RefSeq" id="WP_098460076.1">
    <property type="nucleotide sequence ID" value="NZ_PDJC01000001.1"/>
</dbReference>
<evidence type="ECO:0000313" key="1">
    <source>
        <dbReference type="EMBL" id="PFG16550.1"/>
    </source>
</evidence>
<protein>
    <recommendedName>
        <fullName evidence="3">DUF2332 domain-containing protein</fullName>
    </recommendedName>
</protein>
<proteinExistence type="predicted"/>